<dbReference type="PANTHER" id="PTHR10088:SF4">
    <property type="entry name" value="GLUCOKINASE REGULATORY PROTEIN"/>
    <property type="match status" value="1"/>
</dbReference>
<evidence type="ECO:0000256" key="1">
    <source>
        <dbReference type="ARBA" id="ARBA00023239"/>
    </source>
</evidence>
<comment type="function">
    <text evidence="3">Specifically catalyzes the cleavage of the D-lactyl ether substituent of MurNAc 6-phosphate, producing GlcNAc 6-phosphate and D-lactate.</text>
</comment>
<dbReference type="Gene3D" id="3.40.50.10490">
    <property type="entry name" value="Glucose-6-phosphate isomerase like protein, domain 1"/>
    <property type="match status" value="1"/>
</dbReference>
<dbReference type="InterPro" id="IPR046348">
    <property type="entry name" value="SIS_dom_sf"/>
</dbReference>
<name>A0A1M6F2W6_9FIRM</name>
<evidence type="ECO:0000313" key="6">
    <source>
        <dbReference type="Proteomes" id="UP000184536"/>
    </source>
</evidence>
<dbReference type="AlphaFoldDB" id="A0A1M6F2W6"/>
<comment type="pathway">
    <text evidence="3">Amino-sugar metabolism; N-acetylmuramate degradation.</text>
</comment>
<dbReference type="GO" id="GO:0097173">
    <property type="term" value="P:N-acetylmuramic acid catabolic process"/>
    <property type="evidence" value="ECO:0007669"/>
    <property type="project" value="UniProtKB-UniPathway"/>
</dbReference>
<dbReference type="SUPFAM" id="SSF53697">
    <property type="entry name" value="SIS domain"/>
    <property type="match status" value="1"/>
</dbReference>
<dbReference type="OrthoDB" id="9813395at2"/>
<dbReference type="Gene3D" id="1.10.8.1080">
    <property type="match status" value="1"/>
</dbReference>
<dbReference type="PROSITE" id="PS01272">
    <property type="entry name" value="GCKR"/>
    <property type="match status" value="1"/>
</dbReference>
<dbReference type="STRING" id="1121919.SAMN02745975_00891"/>
<keyword evidence="1 3" id="KW-0456">Lyase</keyword>
<dbReference type="GO" id="GO:0046348">
    <property type="term" value="P:amino sugar catabolic process"/>
    <property type="evidence" value="ECO:0007669"/>
    <property type="project" value="InterPro"/>
</dbReference>
<dbReference type="PANTHER" id="PTHR10088">
    <property type="entry name" value="GLUCOKINASE REGULATORY PROTEIN"/>
    <property type="match status" value="1"/>
</dbReference>
<dbReference type="PROSITE" id="PS51464">
    <property type="entry name" value="SIS"/>
    <property type="match status" value="1"/>
</dbReference>
<evidence type="ECO:0000313" key="5">
    <source>
        <dbReference type="EMBL" id="SHI92074.1"/>
    </source>
</evidence>
<reference evidence="6" key="1">
    <citation type="submission" date="2016-11" db="EMBL/GenBank/DDBJ databases">
        <authorList>
            <person name="Varghese N."/>
            <person name="Submissions S."/>
        </authorList>
    </citation>
    <scope>NUCLEOTIDE SEQUENCE [LARGE SCALE GENOMIC DNA]</scope>
    <source>
        <strain evidence="6">DSM 17957</strain>
    </source>
</reference>
<dbReference type="GO" id="GO:0016803">
    <property type="term" value="F:ether hydrolase activity"/>
    <property type="evidence" value="ECO:0007669"/>
    <property type="project" value="TreeGrafter"/>
</dbReference>
<dbReference type="InterPro" id="IPR005486">
    <property type="entry name" value="Glucokinase_regulatory_CS"/>
</dbReference>
<keyword evidence="6" id="KW-1185">Reference proteome</keyword>
<proteinExistence type="inferred from homology"/>
<sequence>MDFKTLITESVNPNTLTIDRVSTEEMIRMINEEDKKVAFAVEKEIPMIAKAVELIVKQIRQGGRLIYIGAGTSGRIGVLDASECPSTYGVDPSLVQALIAGGVEAIYLPRDGAEDLEEEGIADLKRINFDKKDVLVGIAASGRTPYVIRGMAYARELGAPIITVTCNPQSEMAQLADISIAPVVGPEVIMGSTRMKAGTAQKMVVNMLSTGTMVKLGKVYKNLMIDVEASNEKLKDRCRRMVALAANVTEERAEELLKETNYAGKLAVYMGLSGLPLEQAEEALRKHRGKIQDALGE</sequence>
<dbReference type="UniPathway" id="UPA00342"/>
<dbReference type="FunFam" id="3.40.50.10490:FF:000014">
    <property type="entry name" value="N-acetylmuramic acid 6-phosphate etherase"/>
    <property type="match status" value="1"/>
</dbReference>
<evidence type="ECO:0000256" key="3">
    <source>
        <dbReference type="HAMAP-Rule" id="MF_00068"/>
    </source>
</evidence>
<dbReference type="NCBIfam" id="NF009222">
    <property type="entry name" value="PRK12570.1"/>
    <property type="match status" value="1"/>
</dbReference>
<evidence type="ECO:0000259" key="4">
    <source>
        <dbReference type="PROSITE" id="PS51464"/>
    </source>
</evidence>
<comment type="similarity">
    <text evidence="3">Belongs to the GCKR-like family. MurNAc-6-P etherase subfamily.</text>
</comment>
<dbReference type="NCBIfam" id="TIGR00274">
    <property type="entry name" value="N-acetylmuramic acid 6-phosphate etherase"/>
    <property type="match status" value="1"/>
</dbReference>
<feature type="domain" description="SIS" evidence="4">
    <location>
        <begin position="55"/>
        <end position="218"/>
    </location>
</feature>
<accession>A0A1M6F2W6</accession>
<feature type="active site" description="Proton donor" evidence="3">
    <location>
        <position position="83"/>
    </location>
</feature>
<comment type="catalytic activity">
    <reaction evidence="3">
        <text>N-acetyl-D-muramate 6-phosphate + H2O = N-acetyl-D-glucosamine 6-phosphate + (R)-lactate</text>
        <dbReference type="Rhea" id="RHEA:26410"/>
        <dbReference type="ChEBI" id="CHEBI:15377"/>
        <dbReference type="ChEBI" id="CHEBI:16004"/>
        <dbReference type="ChEBI" id="CHEBI:57513"/>
        <dbReference type="ChEBI" id="CHEBI:58722"/>
        <dbReference type="EC" id="4.2.1.126"/>
    </reaction>
</comment>
<dbReference type="HAMAP" id="MF_00068">
    <property type="entry name" value="MurQ"/>
    <property type="match status" value="1"/>
</dbReference>
<dbReference type="GO" id="GO:0016835">
    <property type="term" value="F:carbon-oxygen lyase activity"/>
    <property type="evidence" value="ECO:0007669"/>
    <property type="project" value="UniProtKB-UniRule"/>
</dbReference>
<dbReference type="EMBL" id="FQZV01000010">
    <property type="protein sequence ID" value="SHI92074.1"/>
    <property type="molecule type" value="Genomic_DNA"/>
</dbReference>
<protein>
    <recommendedName>
        <fullName evidence="3">N-acetylmuramic acid 6-phosphate etherase</fullName>
        <shortName evidence="3">MurNAc-6-P etherase</shortName>
        <ecNumber evidence="3">4.2.1.126</ecNumber>
    </recommendedName>
    <alternativeName>
        <fullName evidence="3">N-acetylmuramic acid 6-phosphate hydrolase</fullName>
    </alternativeName>
    <alternativeName>
        <fullName evidence="3">N-acetylmuramic acid 6-phosphate lyase</fullName>
    </alternativeName>
</protein>
<dbReference type="Pfam" id="PF22645">
    <property type="entry name" value="GKRP_SIS_N"/>
    <property type="match status" value="1"/>
</dbReference>
<dbReference type="InterPro" id="IPR001347">
    <property type="entry name" value="SIS_dom"/>
</dbReference>
<dbReference type="GO" id="GO:0097367">
    <property type="term" value="F:carbohydrate derivative binding"/>
    <property type="evidence" value="ECO:0007669"/>
    <property type="project" value="InterPro"/>
</dbReference>
<gene>
    <name evidence="3" type="primary">murQ</name>
    <name evidence="5" type="ORF">SAMN02745975_00891</name>
</gene>
<dbReference type="EC" id="4.2.1.126" evidence="3"/>
<comment type="miscellaneous">
    <text evidence="3">A lyase-type mechanism (elimination/hydration) is suggested for the cleavage of the lactyl ether bond of MurNAc 6-phosphate, with the formation of an alpha,beta-unsaturated aldehyde intermediate with (E)-stereochemistry, followed by the syn addition of water to give product.</text>
</comment>
<dbReference type="GO" id="GO:0009254">
    <property type="term" value="P:peptidoglycan turnover"/>
    <property type="evidence" value="ECO:0007669"/>
    <property type="project" value="TreeGrafter"/>
</dbReference>
<dbReference type="InterPro" id="IPR005488">
    <property type="entry name" value="Etherase_MurQ"/>
</dbReference>
<feature type="active site" evidence="3">
    <location>
        <position position="114"/>
    </location>
</feature>
<comment type="subunit">
    <text evidence="3">Homodimer.</text>
</comment>
<dbReference type="CDD" id="cd05007">
    <property type="entry name" value="SIS_Etherase"/>
    <property type="match status" value="1"/>
</dbReference>
<evidence type="ECO:0000256" key="2">
    <source>
        <dbReference type="ARBA" id="ARBA00023277"/>
    </source>
</evidence>
<dbReference type="Proteomes" id="UP000184536">
    <property type="component" value="Unassembled WGS sequence"/>
</dbReference>
<dbReference type="InterPro" id="IPR040190">
    <property type="entry name" value="MURQ/GCKR"/>
</dbReference>
<keyword evidence="2 3" id="KW-0119">Carbohydrate metabolism</keyword>
<organism evidence="5 6">
    <name type="scientific">Geosporobacter subterraneus DSM 17957</name>
    <dbReference type="NCBI Taxonomy" id="1121919"/>
    <lineage>
        <taxon>Bacteria</taxon>
        <taxon>Bacillati</taxon>
        <taxon>Bacillota</taxon>
        <taxon>Clostridia</taxon>
        <taxon>Peptostreptococcales</taxon>
        <taxon>Thermotaleaceae</taxon>
        <taxon>Geosporobacter</taxon>
    </lineage>
</organism>
<dbReference type="NCBIfam" id="NF003915">
    <property type="entry name" value="PRK05441.1"/>
    <property type="match status" value="1"/>
</dbReference>